<evidence type="ECO:0000259" key="2">
    <source>
        <dbReference type="Pfam" id="PF09084"/>
    </source>
</evidence>
<comment type="caution">
    <text evidence="3">The sequence shown here is derived from an EMBL/GenBank/DDBJ whole genome shotgun (WGS) entry which is preliminary data.</text>
</comment>
<organism evidence="3 4">
    <name type="scientific">Methyloprofundus sedimenti</name>
    <dbReference type="NCBI Taxonomy" id="1420851"/>
    <lineage>
        <taxon>Bacteria</taxon>
        <taxon>Pseudomonadati</taxon>
        <taxon>Pseudomonadota</taxon>
        <taxon>Gammaproteobacteria</taxon>
        <taxon>Methylococcales</taxon>
        <taxon>Methylococcaceae</taxon>
        <taxon>Methyloprofundus</taxon>
    </lineage>
</organism>
<dbReference type="PANTHER" id="PTHR30024:SF48">
    <property type="entry name" value="ABC TRANSPORTER SUBSTRATE-BINDING PROTEIN"/>
    <property type="match status" value="1"/>
</dbReference>
<gene>
    <name evidence="3" type="ORF">AU255_13220</name>
</gene>
<evidence type="ECO:0000256" key="1">
    <source>
        <dbReference type="SAM" id="SignalP"/>
    </source>
</evidence>
<feature type="domain" description="SsuA/THI5-like" evidence="2">
    <location>
        <begin position="58"/>
        <end position="241"/>
    </location>
</feature>
<dbReference type="InterPro" id="IPR015168">
    <property type="entry name" value="SsuA/THI5"/>
</dbReference>
<dbReference type="EMBL" id="LPUF01000002">
    <property type="protein sequence ID" value="OQK16065.1"/>
    <property type="molecule type" value="Genomic_DNA"/>
</dbReference>
<dbReference type="SUPFAM" id="SSF53850">
    <property type="entry name" value="Periplasmic binding protein-like II"/>
    <property type="match status" value="1"/>
</dbReference>
<protein>
    <submittedName>
        <fullName evidence="3">ABC transporter substrate-binding protein</fullName>
    </submittedName>
</protein>
<dbReference type="AlphaFoldDB" id="A0A1V8M3B9"/>
<evidence type="ECO:0000313" key="4">
    <source>
        <dbReference type="Proteomes" id="UP000191980"/>
    </source>
</evidence>
<reference evidence="3 4" key="1">
    <citation type="submission" date="2015-12" db="EMBL/GenBank/DDBJ databases">
        <authorList>
            <person name="Shamseldin A."/>
            <person name="Moawad H."/>
            <person name="Abd El-Rahim W.M."/>
            <person name="Sadowsky M.J."/>
        </authorList>
    </citation>
    <scope>NUCLEOTIDE SEQUENCE [LARGE SCALE GENOMIC DNA]</scope>
    <source>
        <strain evidence="3 4">WF1</strain>
    </source>
</reference>
<dbReference type="STRING" id="1420851.AU255_13220"/>
<dbReference type="Gene3D" id="3.40.190.10">
    <property type="entry name" value="Periplasmic binding protein-like II"/>
    <property type="match status" value="2"/>
</dbReference>
<dbReference type="OrthoDB" id="5621714at2"/>
<dbReference type="PANTHER" id="PTHR30024">
    <property type="entry name" value="ALIPHATIC SULFONATES-BINDING PROTEIN-RELATED"/>
    <property type="match status" value="1"/>
</dbReference>
<keyword evidence="4" id="KW-1185">Reference proteome</keyword>
<feature type="signal peptide" evidence="1">
    <location>
        <begin position="1"/>
        <end position="21"/>
    </location>
</feature>
<dbReference type="RefSeq" id="WP_080523444.1">
    <property type="nucleotide sequence ID" value="NZ_LPUF01000002.1"/>
</dbReference>
<accession>A0A1V8M3B9</accession>
<evidence type="ECO:0000313" key="3">
    <source>
        <dbReference type="EMBL" id="OQK16065.1"/>
    </source>
</evidence>
<dbReference type="Pfam" id="PF09084">
    <property type="entry name" value="NMT1"/>
    <property type="match status" value="1"/>
</dbReference>
<sequence length="320" mass="35939">MINYKKLLLIFTLLSSQFSFASEKTLVRLGALAFGTVNWELTAMQQAGIMETEHYRLQVIKMANPQAAKIALQSGAVDMIVTDWIWVSRMRALGKDYSFYPYSNTSGALVVAENSSIKQLQDLKNKKLAVAGGELDKNSLLLQVLMQQKGQMDIFTSIEKVYGAPPLLNQQMQDKRVDALLTYWHYAAQMQGEGYRVLMTGADILHGLGIQVSVPSIGYVFDRTWARSNKAAVQAFLENTRQIKNTLCIDDFAWQNIEPLTQAKTAQVCKLLRQQYCAGRVTSWGAKEQQAAGVIFQYLKEVSQQRLTGKSDKIQAGTFW</sequence>
<keyword evidence="1" id="KW-0732">Signal</keyword>
<name>A0A1V8M3B9_9GAMM</name>
<dbReference type="Proteomes" id="UP000191980">
    <property type="component" value="Unassembled WGS sequence"/>
</dbReference>
<feature type="chain" id="PRO_5012777000" evidence="1">
    <location>
        <begin position="22"/>
        <end position="320"/>
    </location>
</feature>
<proteinExistence type="predicted"/>